<evidence type="ECO:0000256" key="1">
    <source>
        <dbReference type="SAM" id="SignalP"/>
    </source>
</evidence>
<dbReference type="Proteomes" id="UP000197535">
    <property type="component" value="Unassembled WGS sequence"/>
</dbReference>
<gene>
    <name evidence="2" type="ORF">AYR66_17470</name>
</gene>
<organism evidence="2 3">
    <name type="scientific">Noviherbaspirillum denitrificans</name>
    <dbReference type="NCBI Taxonomy" id="1968433"/>
    <lineage>
        <taxon>Bacteria</taxon>
        <taxon>Pseudomonadati</taxon>
        <taxon>Pseudomonadota</taxon>
        <taxon>Betaproteobacteria</taxon>
        <taxon>Burkholderiales</taxon>
        <taxon>Oxalobacteraceae</taxon>
        <taxon>Noviherbaspirillum</taxon>
    </lineage>
</organism>
<dbReference type="AlphaFoldDB" id="A0A254TEG7"/>
<proteinExistence type="predicted"/>
<evidence type="ECO:0000313" key="2">
    <source>
        <dbReference type="EMBL" id="OWW20994.1"/>
    </source>
</evidence>
<keyword evidence="3" id="KW-1185">Reference proteome</keyword>
<sequence length="291" mass="30974">MRMRSHCAWFALALACSAHADGLQPLSDDALSSVQGRDGVSFDLSGFSMSGDARFTYHAPSTASAWIGSLQATRSDDPANPFGDPYRIDVVKGAPGMADVINLAFPENTNGAKKWQAAFNWGVNANGIAFDGGSVVLRDAVFYGGGFQWTTPRVNDGIAFGLGLRVDVGDLLLRPRGRDDISQAEPAGVTEQMHFRGLRIGAVDSNGNILNAPWRIADVASQPGIFNAITDEAGNPRLRIGIDWPDANGASAGGLQIDKLSFRSDATGNVDLGSSRIGSMQIQYLDIRFKP</sequence>
<keyword evidence="1" id="KW-0732">Signal</keyword>
<comment type="caution">
    <text evidence="2">The sequence shown here is derived from an EMBL/GenBank/DDBJ whole genome shotgun (WGS) entry which is preliminary data.</text>
</comment>
<reference evidence="2 3" key="1">
    <citation type="submission" date="2016-02" db="EMBL/GenBank/DDBJ databases">
        <authorList>
            <person name="Wen L."/>
            <person name="He K."/>
            <person name="Yang H."/>
        </authorList>
    </citation>
    <scope>NUCLEOTIDE SEQUENCE [LARGE SCALE GENOMIC DNA]</scope>
    <source>
        <strain evidence="2 3">TSA40</strain>
    </source>
</reference>
<feature type="chain" id="PRO_5012445613" evidence="1">
    <location>
        <begin position="21"/>
        <end position="291"/>
    </location>
</feature>
<dbReference type="EMBL" id="LSTO01000001">
    <property type="protein sequence ID" value="OWW20994.1"/>
    <property type="molecule type" value="Genomic_DNA"/>
</dbReference>
<name>A0A254TEG7_9BURK</name>
<accession>A0A254TEG7</accession>
<dbReference type="PROSITE" id="PS51257">
    <property type="entry name" value="PROKAR_LIPOPROTEIN"/>
    <property type="match status" value="1"/>
</dbReference>
<evidence type="ECO:0000313" key="3">
    <source>
        <dbReference type="Proteomes" id="UP000197535"/>
    </source>
</evidence>
<feature type="signal peptide" evidence="1">
    <location>
        <begin position="1"/>
        <end position="20"/>
    </location>
</feature>
<protein>
    <submittedName>
        <fullName evidence="2">Uncharacterized protein</fullName>
    </submittedName>
</protein>